<evidence type="ECO:0008006" key="3">
    <source>
        <dbReference type="Google" id="ProtNLM"/>
    </source>
</evidence>
<dbReference type="InterPro" id="IPR029033">
    <property type="entry name" value="His_PPase_superfam"/>
</dbReference>
<protein>
    <recommendedName>
        <fullName evidence="3">Histidine phosphatase family protein</fullName>
    </recommendedName>
</protein>
<reference evidence="1 2" key="1">
    <citation type="submission" date="2017-01" db="EMBL/GenBank/DDBJ databases">
        <title>Genome sequencing of Rhodoferax fermentans JCM 7819.</title>
        <authorList>
            <person name="Kim Y.J."/>
            <person name="Farh M.E.-A."/>
            <person name="Yang D.-C."/>
        </authorList>
    </citation>
    <scope>NUCLEOTIDE SEQUENCE [LARGE SCALE GENOMIC DNA]</scope>
    <source>
        <strain evidence="1 2">JCM 7819</strain>
    </source>
</reference>
<organism evidence="1 2">
    <name type="scientific">Rhodoferax fermentans</name>
    <dbReference type="NCBI Taxonomy" id="28066"/>
    <lineage>
        <taxon>Bacteria</taxon>
        <taxon>Pseudomonadati</taxon>
        <taxon>Pseudomonadota</taxon>
        <taxon>Betaproteobacteria</taxon>
        <taxon>Burkholderiales</taxon>
        <taxon>Comamonadaceae</taxon>
        <taxon>Rhodoferax</taxon>
    </lineage>
</organism>
<dbReference type="SUPFAM" id="SSF53254">
    <property type="entry name" value="Phosphoglycerate mutase-like"/>
    <property type="match status" value="1"/>
</dbReference>
<evidence type="ECO:0000313" key="1">
    <source>
        <dbReference type="EMBL" id="OOV07449.1"/>
    </source>
</evidence>
<sequence>MLIRHSVRDHLPSGEVGYELPITEVGHQLATELGGLLGQRLRSIHASPLLRTMQTGRCLGTGAGLCVSVKSDRLLGDPGVFVVDGRAGETWGRLGHEEVMRQLVEGRTVLPGCAAAEPAARFLVHHMLSQASGAPGIHAFVTHDSLVTATMAHLLGKQLGVDDWPWYLEAAFFWERDGDVHCTYRHWHAIRQAPLVELSENDVVGFARREVAATVGLDCPARFFLAGGAFKTLLTGRPPRDLDLWAPSVQDRVMLETALRQRGAKPLPQKPYTQGFCLGDRIVELPLHTEPDNLEERLQRFDLGLSAIGVEHCPGDQWRAVIHPLAHQSVSERRVLLLKELHNWRHCLTSLERLRRYAAELGYEAPASEEDRIWNIFRSQSDDMQAGMVERFQISARHDQGVADDIARRRR</sequence>
<dbReference type="AlphaFoldDB" id="A0A1T1ATL7"/>
<gene>
    <name evidence="1" type="ORF">RF819_12565</name>
</gene>
<dbReference type="STRING" id="28066.RF819_12565"/>
<accession>A0A1T1ATL7</accession>
<evidence type="ECO:0000313" key="2">
    <source>
        <dbReference type="Proteomes" id="UP000190750"/>
    </source>
</evidence>
<proteinExistence type="predicted"/>
<name>A0A1T1ATL7_RHOFE</name>
<comment type="caution">
    <text evidence="1">The sequence shown here is derived from an EMBL/GenBank/DDBJ whole genome shotgun (WGS) entry which is preliminary data.</text>
</comment>
<dbReference type="Proteomes" id="UP000190750">
    <property type="component" value="Unassembled WGS sequence"/>
</dbReference>
<dbReference type="Gene3D" id="3.40.50.1240">
    <property type="entry name" value="Phosphoglycerate mutase-like"/>
    <property type="match status" value="1"/>
</dbReference>
<dbReference type="EMBL" id="MTJN01000002">
    <property type="protein sequence ID" value="OOV07449.1"/>
    <property type="molecule type" value="Genomic_DNA"/>
</dbReference>
<dbReference type="Pfam" id="PF00300">
    <property type="entry name" value="His_Phos_1"/>
    <property type="match status" value="1"/>
</dbReference>
<keyword evidence="2" id="KW-1185">Reference proteome</keyword>
<dbReference type="InterPro" id="IPR013078">
    <property type="entry name" value="His_Pase_superF_clade-1"/>
</dbReference>